<evidence type="ECO:0000256" key="6">
    <source>
        <dbReference type="SAM" id="MobiDB-lite"/>
    </source>
</evidence>
<feature type="transmembrane region" description="Helical" evidence="7">
    <location>
        <begin position="401"/>
        <end position="423"/>
    </location>
</feature>
<dbReference type="Gene3D" id="1.10.510.10">
    <property type="entry name" value="Transferase(Phosphotransferase) domain 1"/>
    <property type="match status" value="1"/>
</dbReference>
<dbReference type="KEGG" id="llu:AKJ09_10141"/>
<evidence type="ECO:0000313" key="10">
    <source>
        <dbReference type="Proteomes" id="UP000064967"/>
    </source>
</evidence>
<dbReference type="PROSITE" id="PS00109">
    <property type="entry name" value="PROTEIN_KINASE_TYR"/>
    <property type="match status" value="1"/>
</dbReference>
<keyword evidence="4 5" id="KW-0067">ATP-binding</keyword>
<dbReference type="Proteomes" id="UP000064967">
    <property type="component" value="Chromosome"/>
</dbReference>
<evidence type="ECO:0000259" key="8">
    <source>
        <dbReference type="PROSITE" id="PS50011"/>
    </source>
</evidence>
<evidence type="ECO:0000256" key="7">
    <source>
        <dbReference type="SAM" id="Phobius"/>
    </source>
</evidence>
<dbReference type="InterPro" id="IPR017441">
    <property type="entry name" value="Protein_kinase_ATP_BS"/>
</dbReference>
<evidence type="ECO:0000256" key="3">
    <source>
        <dbReference type="ARBA" id="ARBA00022777"/>
    </source>
</evidence>
<evidence type="ECO:0000256" key="5">
    <source>
        <dbReference type="PROSITE-ProRule" id="PRU10141"/>
    </source>
</evidence>
<dbReference type="PROSITE" id="PS00107">
    <property type="entry name" value="PROTEIN_KINASE_ATP"/>
    <property type="match status" value="1"/>
</dbReference>
<evidence type="ECO:0000256" key="2">
    <source>
        <dbReference type="ARBA" id="ARBA00022741"/>
    </source>
</evidence>
<dbReference type="CDD" id="cd14014">
    <property type="entry name" value="STKc_PknB_like"/>
    <property type="match status" value="1"/>
</dbReference>
<organism evidence="9 10">
    <name type="scientific">Labilithrix luteola</name>
    <dbReference type="NCBI Taxonomy" id="1391654"/>
    <lineage>
        <taxon>Bacteria</taxon>
        <taxon>Pseudomonadati</taxon>
        <taxon>Myxococcota</taxon>
        <taxon>Polyangia</taxon>
        <taxon>Polyangiales</taxon>
        <taxon>Labilitrichaceae</taxon>
        <taxon>Labilithrix</taxon>
    </lineage>
</organism>
<evidence type="ECO:0000256" key="1">
    <source>
        <dbReference type="ARBA" id="ARBA00022679"/>
    </source>
</evidence>
<feature type="binding site" evidence="5">
    <location>
        <position position="45"/>
    </location>
    <ligand>
        <name>ATP</name>
        <dbReference type="ChEBI" id="CHEBI:30616"/>
    </ligand>
</feature>
<dbReference type="InterPro" id="IPR008266">
    <property type="entry name" value="Tyr_kinase_AS"/>
</dbReference>
<protein>
    <submittedName>
        <fullName evidence="9">Serine/threonine protein kinase</fullName>
    </submittedName>
</protein>
<keyword evidence="1" id="KW-0808">Transferase</keyword>
<dbReference type="GO" id="GO:0004674">
    <property type="term" value="F:protein serine/threonine kinase activity"/>
    <property type="evidence" value="ECO:0007669"/>
    <property type="project" value="UniProtKB-KW"/>
</dbReference>
<dbReference type="STRING" id="1391654.AKJ09_10141"/>
<dbReference type="InterPro" id="IPR011009">
    <property type="entry name" value="Kinase-like_dom_sf"/>
</dbReference>
<keyword evidence="3 9" id="KW-0418">Kinase</keyword>
<dbReference type="GO" id="GO:0005524">
    <property type="term" value="F:ATP binding"/>
    <property type="evidence" value="ECO:0007669"/>
    <property type="project" value="UniProtKB-UniRule"/>
</dbReference>
<keyword evidence="9" id="KW-0723">Serine/threonine-protein kinase</keyword>
<feature type="compositionally biased region" description="Low complexity" evidence="6">
    <location>
        <begin position="448"/>
        <end position="486"/>
    </location>
</feature>
<dbReference type="EMBL" id="CP012333">
    <property type="protein sequence ID" value="AKV03478.1"/>
    <property type="molecule type" value="Genomic_DNA"/>
</dbReference>
<reference evidence="9 10" key="1">
    <citation type="submission" date="2015-08" db="EMBL/GenBank/DDBJ databases">
        <authorList>
            <person name="Babu N.S."/>
            <person name="Beckwith C.J."/>
            <person name="Beseler K.G."/>
            <person name="Brison A."/>
            <person name="Carone J.V."/>
            <person name="Caskin T.P."/>
            <person name="Diamond M."/>
            <person name="Durham M.E."/>
            <person name="Foxe J.M."/>
            <person name="Go M."/>
            <person name="Henderson B.A."/>
            <person name="Jones I.B."/>
            <person name="McGettigan J.A."/>
            <person name="Micheletti S.J."/>
            <person name="Nasrallah M.E."/>
            <person name="Ortiz D."/>
            <person name="Piller C.R."/>
            <person name="Privatt S.R."/>
            <person name="Schneider S.L."/>
            <person name="Sharp S."/>
            <person name="Smith T.C."/>
            <person name="Stanton J.D."/>
            <person name="Ullery H.E."/>
            <person name="Wilson R.J."/>
            <person name="Serrano M.G."/>
            <person name="Buck G."/>
            <person name="Lee V."/>
            <person name="Wang Y."/>
            <person name="Carvalho R."/>
            <person name="Voegtly L."/>
            <person name="Shi R."/>
            <person name="Duckworth R."/>
            <person name="Johnson A."/>
            <person name="Loviza R."/>
            <person name="Walstead R."/>
            <person name="Shah Z."/>
            <person name="Kiflezghi M."/>
            <person name="Wade K."/>
            <person name="Ball S.L."/>
            <person name="Bradley K.W."/>
            <person name="Asai D.J."/>
            <person name="Bowman C.A."/>
            <person name="Russell D.A."/>
            <person name="Pope W.H."/>
            <person name="Jacobs-Sera D."/>
            <person name="Hendrix R.W."/>
            <person name="Hatfull G.F."/>
        </authorList>
    </citation>
    <scope>NUCLEOTIDE SEQUENCE [LARGE SCALE GENOMIC DNA]</scope>
    <source>
        <strain evidence="9 10">DSM 27648</strain>
    </source>
</reference>
<keyword evidence="2 5" id="KW-0547">Nucleotide-binding</keyword>
<keyword evidence="7" id="KW-0812">Transmembrane</keyword>
<feature type="region of interest" description="Disordered" evidence="6">
    <location>
        <begin position="433"/>
        <end position="502"/>
    </location>
</feature>
<dbReference type="SUPFAM" id="SSF56112">
    <property type="entry name" value="Protein kinase-like (PK-like)"/>
    <property type="match status" value="1"/>
</dbReference>
<dbReference type="PANTHER" id="PTHR43289:SF6">
    <property type="entry name" value="SERINE_THREONINE-PROTEIN KINASE NEKL-3"/>
    <property type="match status" value="1"/>
</dbReference>
<dbReference type="Gene3D" id="3.30.200.20">
    <property type="entry name" value="Phosphorylase Kinase, domain 1"/>
    <property type="match status" value="1"/>
</dbReference>
<evidence type="ECO:0000256" key="4">
    <source>
        <dbReference type="ARBA" id="ARBA00022840"/>
    </source>
</evidence>
<dbReference type="InterPro" id="IPR000719">
    <property type="entry name" value="Prot_kinase_dom"/>
</dbReference>
<proteinExistence type="predicted"/>
<keyword evidence="10" id="KW-1185">Reference proteome</keyword>
<sequence length="571" mass="61271">MIDGTPTTAFGKYQLFASLGRGGMADVFLAVARGQMGFHRLAVIKRLRQALAEEAAFRNMFLDEARLAARLNHPNIVHTYEVGEHNGIYFIAMEYLEGQSLNKVLKEALRRKDALEPEICVRIIADALAGLGHAHELRDYDGRPLSIIHRDVSPHNIFVTYDGHTKLVDFGIAKAALSSTETEVGVLKGKVAYMSPEQAMGSRIDARSDLFAMGIVLWELIARHRLMTGESAANTLHKLMNEPIPRLASVVPGIDPVLDSICARALEKEPALRWQSASEMRQALEAWLATRPRPSRQDDVGHTMQGLFGTVRDEVRRQIERHMAGISTTSGNTEVQGLTAESLRRMQQSADVSGQLLRLNGSGSGSGVVPSYGHGTLPPSSQYPGMPFPSQYPPPAPKSSALAIVLAVGFFVLAAMLIVVFGLRDHRRFDEARAAEQAPTPVAVSENTSATTAPAPTPTPVATVVSASPSTSPASRAAAVHGGAAPKNPPAKPSATASAPTEDPGFLTINVYPWAKISEGGKPLCTTPCNKVPLPPGSHTLQVENPDEGLKQTTTVVIKSGETKTHSLALK</sequence>
<dbReference type="AlphaFoldDB" id="A0A0K1QCM6"/>
<dbReference type="PANTHER" id="PTHR43289">
    <property type="entry name" value="MITOGEN-ACTIVATED PROTEIN KINASE KINASE KINASE 20-RELATED"/>
    <property type="match status" value="1"/>
</dbReference>
<dbReference type="PROSITE" id="PS50011">
    <property type="entry name" value="PROTEIN_KINASE_DOM"/>
    <property type="match status" value="1"/>
</dbReference>
<name>A0A0K1QCM6_9BACT</name>
<accession>A0A0K1QCM6</accession>
<keyword evidence="7" id="KW-0472">Membrane</keyword>
<feature type="domain" description="Protein kinase" evidence="8">
    <location>
        <begin position="13"/>
        <end position="288"/>
    </location>
</feature>
<dbReference type="Pfam" id="PF00069">
    <property type="entry name" value="Pkinase"/>
    <property type="match status" value="1"/>
</dbReference>
<gene>
    <name evidence="9" type="ORF">AKJ09_10141</name>
</gene>
<evidence type="ECO:0000313" key="9">
    <source>
        <dbReference type="EMBL" id="AKV03478.1"/>
    </source>
</evidence>
<keyword evidence="7" id="KW-1133">Transmembrane helix</keyword>